<dbReference type="EMBL" id="UZAF01001101">
    <property type="protein sequence ID" value="VDO07422.1"/>
    <property type="molecule type" value="Genomic_DNA"/>
</dbReference>
<feature type="signal peptide" evidence="1">
    <location>
        <begin position="1"/>
        <end position="20"/>
    </location>
</feature>
<evidence type="ECO:0000313" key="2">
    <source>
        <dbReference type="EMBL" id="VDO07422.1"/>
    </source>
</evidence>
<dbReference type="WBParaSite" id="HPLM_0000100701-mRNA-1">
    <property type="protein sequence ID" value="HPLM_0000100701-mRNA-1"/>
    <property type="gene ID" value="HPLM_0000100701"/>
</dbReference>
<reference evidence="4" key="1">
    <citation type="submission" date="2017-02" db="UniProtKB">
        <authorList>
            <consortium name="WormBaseParasite"/>
        </authorList>
    </citation>
    <scope>IDENTIFICATION</scope>
</reference>
<evidence type="ECO:0000313" key="3">
    <source>
        <dbReference type="Proteomes" id="UP000268014"/>
    </source>
</evidence>
<dbReference type="AlphaFoldDB" id="A0A0N4VUP0"/>
<sequence>MRTKRLWHNIKIIIVETILAMLPELMTNYELSGSTLSSGEHGTPILHEINAAPSLTIDHSLTDGVRMKIIVEELIKLLFVRDTLLLVTGQLQEHPDVEVPLHMAAQDRRSFDCFVVA</sequence>
<proteinExistence type="predicted"/>
<evidence type="ECO:0000313" key="4">
    <source>
        <dbReference type="WBParaSite" id="HPLM_0000100701-mRNA-1"/>
    </source>
</evidence>
<dbReference type="OrthoDB" id="202825at2759"/>
<dbReference type="Proteomes" id="UP000268014">
    <property type="component" value="Unassembled WGS sequence"/>
</dbReference>
<keyword evidence="3" id="KW-1185">Reference proteome</keyword>
<gene>
    <name evidence="2" type="ORF">HPLM_LOCUS1009</name>
</gene>
<accession>A0A0N4VUP0</accession>
<dbReference type="STRING" id="6290.A0A0N4VUP0"/>
<feature type="chain" id="PRO_5043123213" evidence="1">
    <location>
        <begin position="21"/>
        <end position="117"/>
    </location>
</feature>
<reference evidence="2 3" key="2">
    <citation type="submission" date="2018-11" db="EMBL/GenBank/DDBJ databases">
        <authorList>
            <consortium name="Pathogen Informatics"/>
        </authorList>
    </citation>
    <scope>NUCLEOTIDE SEQUENCE [LARGE SCALE GENOMIC DNA]</scope>
    <source>
        <strain evidence="2 3">MHpl1</strain>
    </source>
</reference>
<keyword evidence="1" id="KW-0732">Signal</keyword>
<protein>
    <submittedName>
        <fullName evidence="4">ATP-grasp domain-containing protein</fullName>
    </submittedName>
</protein>
<evidence type="ECO:0000256" key="1">
    <source>
        <dbReference type="SAM" id="SignalP"/>
    </source>
</evidence>
<name>A0A0N4VUP0_HAEPC</name>
<organism evidence="4">
    <name type="scientific">Haemonchus placei</name>
    <name type="common">Barber's pole worm</name>
    <dbReference type="NCBI Taxonomy" id="6290"/>
    <lineage>
        <taxon>Eukaryota</taxon>
        <taxon>Metazoa</taxon>
        <taxon>Ecdysozoa</taxon>
        <taxon>Nematoda</taxon>
        <taxon>Chromadorea</taxon>
        <taxon>Rhabditida</taxon>
        <taxon>Rhabditina</taxon>
        <taxon>Rhabditomorpha</taxon>
        <taxon>Strongyloidea</taxon>
        <taxon>Trichostrongylidae</taxon>
        <taxon>Haemonchus</taxon>
    </lineage>
</organism>
<dbReference type="Gene3D" id="3.30.470.20">
    <property type="entry name" value="ATP-grasp fold, B domain"/>
    <property type="match status" value="1"/>
</dbReference>